<dbReference type="PANTHER" id="PTHR33223:SF6">
    <property type="entry name" value="CCHC-TYPE DOMAIN-CONTAINING PROTEIN"/>
    <property type="match status" value="1"/>
</dbReference>
<keyword evidence="1" id="KW-0479">Metal-binding</keyword>
<dbReference type="Gene3D" id="4.10.60.10">
    <property type="entry name" value="Zinc finger, CCHC-type"/>
    <property type="match status" value="1"/>
</dbReference>
<evidence type="ECO:0000256" key="1">
    <source>
        <dbReference type="PROSITE-ProRule" id="PRU00047"/>
    </source>
</evidence>
<organism evidence="4 5">
    <name type="scientific">Rhamnusium bicolor</name>
    <dbReference type="NCBI Taxonomy" id="1586634"/>
    <lineage>
        <taxon>Eukaryota</taxon>
        <taxon>Metazoa</taxon>
        <taxon>Ecdysozoa</taxon>
        <taxon>Arthropoda</taxon>
        <taxon>Hexapoda</taxon>
        <taxon>Insecta</taxon>
        <taxon>Pterygota</taxon>
        <taxon>Neoptera</taxon>
        <taxon>Endopterygota</taxon>
        <taxon>Coleoptera</taxon>
        <taxon>Polyphaga</taxon>
        <taxon>Cucujiformia</taxon>
        <taxon>Chrysomeloidea</taxon>
        <taxon>Cerambycidae</taxon>
        <taxon>Lepturinae</taxon>
        <taxon>Rhagiini</taxon>
        <taxon>Rhamnusium</taxon>
    </lineage>
</organism>
<gene>
    <name evidence="4" type="ORF">NQ314_002034</name>
</gene>
<feature type="compositionally biased region" description="Polar residues" evidence="2">
    <location>
        <begin position="239"/>
        <end position="308"/>
    </location>
</feature>
<feature type="region of interest" description="Disordered" evidence="2">
    <location>
        <begin position="188"/>
        <end position="308"/>
    </location>
</feature>
<dbReference type="AlphaFoldDB" id="A0AAV8ZSN5"/>
<dbReference type="Proteomes" id="UP001162156">
    <property type="component" value="Unassembled WGS sequence"/>
</dbReference>
<proteinExistence type="predicted"/>
<dbReference type="EMBL" id="JANEYF010000625">
    <property type="protein sequence ID" value="KAJ8968942.1"/>
    <property type="molecule type" value="Genomic_DNA"/>
</dbReference>
<keyword evidence="1" id="KW-0863">Zinc-finger</keyword>
<dbReference type="Pfam" id="PF00098">
    <property type="entry name" value="zf-CCHC"/>
    <property type="match status" value="1"/>
</dbReference>
<dbReference type="PANTHER" id="PTHR33223">
    <property type="entry name" value="CCHC-TYPE DOMAIN-CONTAINING PROTEIN"/>
    <property type="match status" value="1"/>
</dbReference>
<accession>A0AAV8ZSN5</accession>
<dbReference type="SMART" id="SM00343">
    <property type="entry name" value="ZnF_C2HC"/>
    <property type="match status" value="1"/>
</dbReference>
<dbReference type="GO" id="GO:0003676">
    <property type="term" value="F:nucleic acid binding"/>
    <property type="evidence" value="ECO:0007669"/>
    <property type="project" value="InterPro"/>
</dbReference>
<dbReference type="SUPFAM" id="SSF57756">
    <property type="entry name" value="Retrovirus zinc finger-like domains"/>
    <property type="match status" value="1"/>
</dbReference>
<evidence type="ECO:0000259" key="3">
    <source>
        <dbReference type="PROSITE" id="PS50158"/>
    </source>
</evidence>
<dbReference type="Pfam" id="PF03732">
    <property type="entry name" value="Retrotrans_gag"/>
    <property type="match status" value="1"/>
</dbReference>
<dbReference type="GO" id="GO:0008270">
    <property type="term" value="F:zinc ion binding"/>
    <property type="evidence" value="ECO:0007669"/>
    <property type="project" value="UniProtKB-KW"/>
</dbReference>
<dbReference type="InterPro" id="IPR001878">
    <property type="entry name" value="Znf_CCHC"/>
</dbReference>
<reference evidence="4" key="1">
    <citation type="journal article" date="2023" name="Insect Mol. Biol.">
        <title>Genome sequencing provides insights into the evolution of gene families encoding plant cell wall-degrading enzymes in longhorned beetles.</title>
        <authorList>
            <person name="Shin N.R."/>
            <person name="Okamura Y."/>
            <person name="Kirsch R."/>
            <person name="Pauchet Y."/>
        </authorList>
    </citation>
    <scope>NUCLEOTIDE SEQUENCE</scope>
    <source>
        <strain evidence="4">RBIC_L_NR</strain>
    </source>
</reference>
<dbReference type="InterPro" id="IPR036875">
    <property type="entry name" value="Znf_CCHC_sf"/>
</dbReference>
<name>A0AAV8ZSN5_9CUCU</name>
<evidence type="ECO:0000313" key="5">
    <source>
        <dbReference type="Proteomes" id="UP001162156"/>
    </source>
</evidence>
<evidence type="ECO:0000256" key="2">
    <source>
        <dbReference type="SAM" id="MobiDB-lite"/>
    </source>
</evidence>
<keyword evidence="5" id="KW-1185">Reference proteome</keyword>
<feature type="compositionally biased region" description="Low complexity" evidence="2">
    <location>
        <begin position="194"/>
        <end position="211"/>
    </location>
</feature>
<dbReference type="PROSITE" id="PS50158">
    <property type="entry name" value="ZF_CCHC"/>
    <property type="match status" value="1"/>
</dbReference>
<evidence type="ECO:0000313" key="4">
    <source>
        <dbReference type="EMBL" id="KAJ8968942.1"/>
    </source>
</evidence>
<feature type="domain" description="CCHC-type" evidence="3">
    <location>
        <begin position="314"/>
        <end position="330"/>
    </location>
</feature>
<protein>
    <recommendedName>
        <fullName evidence="3">CCHC-type domain-containing protein</fullName>
    </recommendedName>
</protein>
<comment type="caution">
    <text evidence="4">The sequence shown here is derived from an EMBL/GenBank/DDBJ whole genome shotgun (WGS) entry which is preliminary data.</text>
</comment>
<dbReference type="InterPro" id="IPR005162">
    <property type="entry name" value="Retrotrans_gag_dom"/>
</dbReference>
<sequence length="343" mass="39933">MDTTITEALTAHKTPAIPTFISPQTFHPSKGNPCNFINNYERTAIANGWDNTLKIAYLGSFLEGGANLWYKMYSNDKQNAQKGWTHIVDDFLQEFEDPDLMTDLLARVKNRKQGPNESVKDYFYELKTVFYEYDQTLDPQKFIKFFEKGLTQEATYHYYWLTHPPNHTPTTLMEIKELATTIDKAPRRCQEQTPPQYAPQSQQNYQPSQQNFNTEDTPGFSRNPLQPRGHYETRKFPNQYGQYNQNRNLYNSGRSYQNSPTRQHQPPTTSREFVSTNQRGRNMGQTNTYRGNNYQRPPLNTNLPMTRTTDNRPKCYNCNRPGHFATTCPNAARSYPNGRGRQN</sequence>
<keyword evidence="1" id="KW-0862">Zinc</keyword>